<feature type="active site" description="Proton donor/acceptor" evidence="2">
    <location>
        <position position="199"/>
    </location>
</feature>
<dbReference type="InterPro" id="IPR013658">
    <property type="entry name" value="SGL"/>
</dbReference>
<feature type="domain" description="SMP-30/Gluconolactonase/LRE-like region" evidence="4">
    <location>
        <begin position="15"/>
        <end position="257"/>
    </location>
</feature>
<dbReference type="PATRIC" id="fig|1121477.3.peg.4076"/>
<dbReference type="Proteomes" id="UP000033608">
    <property type="component" value="Unassembled WGS sequence"/>
</dbReference>
<feature type="binding site" evidence="3">
    <location>
        <position position="199"/>
    </location>
    <ligand>
        <name>a divalent metal cation</name>
        <dbReference type="ChEBI" id="CHEBI:60240"/>
    </ligand>
</feature>
<dbReference type="InterPro" id="IPR005511">
    <property type="entry name" value="SMP-30"/>
</dbReference>
<dbReference type="SUPFAM" id="SSF63829">
    <property type="entry name" value="Calcium-dependent phosphotriesterase"/>
    <property type="match status" value="1"/>
</dbReference>
<dbReference type="Proteomes" id="UP000184533">
    <property type="component" value="Unassembled WGS sequence"/>
</dbReference>
<dbReference type="Pfam" id="PF08450">
    <property type="entry name" value="SGL"/>
    <property type="match status" value="1"/>
</dbReference>
<organism evidence="5 7">
    <name type="scientific">Devosia limi DSM 17137</name>
    <dbReference type="NCBI Taxonomy" id="1121477"/>
    <lineage>
        <taxon>Bacteria</taxon>
        <taxon>Pseudomonadati</taxon>
        <taxon>Pseudomonadota</taxon>
        <taxon>Alphaproteobacteria</taxon>
        <taxon>Hyphomicrobiales</taxon>
        <taxon>Devosiaceae</taxon>
        <taxon>Devosia</taxon>
    </lineage>
</organism>
<feature type="binding site" evidence="3">
    <location>
        <position position="100"/>
    </location>
    <ligand>
        <name>substrate</name>
    </ligand>
</feature>
<name>A0A0F5LKA4_9HYPH</name>
<proteinExistence type="inferred from homology"/>
<comment type="similarity">
    <text evidence="1">Belongs to the SMP-30/CGR1 family.</text>
</comment>
<reference evidence="6 8" key="2">
    <citation type="submission" date="2016-11" db="EMBL/GenBank/DDBJ databases">
        <authorList>
            <person name="Jaros S."/>
            <person name="Januszkiewicz K."/>
            <person name="Wedrychowicz H."/>
        </authorList>
    </citation>
    <scope>NUCLEOTIDE SEQUENCE [LARGE SCALE GENOMIC DNA]</scope>
    <source>
        <strain evidence="6 8">DSM 17137</strain>
    </source>
</reference>
<evidence type="ECO:0000256" key="3">
    <source>
        <dbReference type="PIRSR" id="PIRSR605511-2"/>
    </source>
</evidence>
<keyword evidence="7" id="KW-1185">Reference proteome</keyword>
<feature type="binding site" evidence="3">
    <location>
        <position position="17"/>
    </location>
    <ligand>
        <name>a divalent metal cation</name>
        <dbReference type="ChEBI" id="CHEBI:60240"/>
    </ligand>
</feature>
<dbReference type="PRINTS" id="PR01790">
    <property type="entry name" value="SMP30FAMILY"/>
</dbReference>
<evidence type="ECO:0000313" key="7">
    <source>
        <dbReference type="Proteomes" id="UP000033608"/>
    </source>
</evidence>
<dbReference type="PANTHER" id="PTHR10907">
    <property type="entry name" value="REGUCALCIN"/>
    <property type="match status" value="1"/>
</dbReference>
<dbReference type="GO" id="GO:0004341">
    <property type="term" value="F:gluconolactonase activity"/>
    <property type="evidence" value="ECO:0007669"/>
    <property type="project" value="TreeGrafter"/>
</dbReference>
<evidence type="ECO:0000259" key="4">
    <source>
        <dbReference type="Pfam" id="PF08450"/>
    </source>
</evidence>
<protein>
    <submittedName>
        <fullName evidence="6">Sugar lactone lactonase YvrE</fullName>
    </submittedName>
</protein>
<keyword evidence="3" id="KW-0862">Zinc</keyword>
<evidence type="ECO:0000256" key="1">
    <source>
        <dbReference type="ARBA" id="ARBA00008853"/>
    </source>
</evidence>
<dbReference type="InterPro" id="IPR011042">
    <property type="entry name" value="6-blade_b-propeller_TolB-like"/>
</dbReference>
<feature type="binding site" evidence="3">
    <location>
        <position position="148"/>
    </location>
    <ligand>
        <name>a divalent metal cation</name>
        <dbReference type="ChEBI" id="CHEBI:60240"/>
    </ligand>
</feature>
<reference evidence="5 7" key="1">
    <citation type="submission" date="2015-03" db="EMBL/GenBank/DDBJ databases">
        <authorList>
            <person name="Hassan Y.I."/>
            <person name="Lepp D."/>
            <person name="Zhou T."/>
        </authorList>
    </citation>
    <scope>NUCLEOTIDE SEQUENCE [LARGE SCALE GENOMIC DNA]</scope>
    <source>
        <strain evidence="5 7">DSM 17137</strain>
    </source>
</reference>
<dbReference type="PANTHER" id="PTHR10907:SF47">
    <property type="entry name" value="REGUCALCIN"/>
    <property type="match status" value="1"/>
</dbReference>
<dbReference type="STRING" id="1121477.SAMN02745223_02708"/>
<dbReference type="EMBL" id="FQVC01000008">
    <property type="protein sequence ID" value="SHF47167.1"/>
    <property type="molecule type" value="Genomic_DNA"/>
</dbReference>
<evidence type="ECO:0000313" key="6">
    <source>
        <dbReference type="EMBL" id="SHF47167.1"/>
    </source>
</evidence>
<sequence length="292" mass="31097">MTQTAKLFLDSQSSLGEGPVWHVGRQQLFFFDINEQTLSAVTASGEIADQWLFNENVAAAAIVDDATLVLVTETGLKGFDIATGGIAPLVGIEADKPQTRGNDSRVHPSGAFWIGTMTKSEEEAAIGSVYHYRAGELTVLKSGISIPNATCFSPDGRIAYWTDTPTMRIMQCPTDPATGLPIGDWTLFADVSGHRGYPDGAVVDSEGYLWNARWGGSCVVRHAPDGSIDRIIEVPVSQVTCPAFGGPDLKTLYITTASKTLSPQQIAAEKHAGSVFAIDLDIAGLPEALITL</sequence>
<evidence type="ECO:0000313" key="8">
    <source>
        <dbReference type="Proteomes" id="UP000184533"/>
    </source>
</evidence>
<dbReference type="RefSeq" id="WP_046135996.1">
    <property type="nucleotide sequence ID" value="NZ_FQVC01000008.1"/>
</dbReference>
<dbReference type="GO" id="GO:0019853">
    <property type="term" value="P:L-ascorbic acid biosynthetic process"/>
    <property type="evidence" value="ECO:0007669"/>
    <property type="project" value="TreeGrafter"/>
</dbReference>
<accession>A0A0F5LKA4</accession>
<dbReference type="EMBL" id="LAJF01000091">
    <property type="protein sequence ID" value="KKB82783.1"/>
    <property type="molecule type" value="Genomic_DNA"/>
</dbReference>
<dbReference type="AlphaFoldDB" id="A0A0F5LKA4"/>
<feature type="binding site" evidence="3">
    <location>
        <position position="102"/>
    </location>
    <ligand>
        <name>substrate</name>
    </ligand>
</feature>
<gene>
    <name evidence="6" type="ORF">SAMN02745223_02708</name>
    <name evidence="5" type="ORF">VW29_14530</name>
</gene>
<dbReference type="GO" id="GO:0005509">
    <property type="term" value="F:calcium ion binding"/>
    <property type="evidence" value="ECO:0007669"/>
    <property type="project" value="TreeGrafter"/>
</dbReference>
<evidence type="ECO:0000256" key="2">
    <source>
        <dbReference type="PIRSR" id="PIRSR605511-1"/>
    </source>
</evidence>
<keyword evidence="3" id="KW-0479">Metal-binding</keyword>
<evidence type="ECO:0000313" key="5">
    <source>
        <dbReference type="EMBL" id="KKB82783.1"/>
    </source>
</evidence>
<dbReference type="Gene3D" id="2.120.10.30">
    <property type="entry name" value="TolB, C-terminal domain"/>
    <property type="match status" value="1"/>
</dbReference>
<dbReference type="OrthoDB" id="2633250at2"/>
<comment type="cofactor">
    <cofactor evidence="3">
        <name>Zn(2+)</name>
        <dbReference type="ChEBI" id="CHEBI:29105"/>
    </cofactor>
    <text evidence="3">Binds 1 divalent metal cation per subunit.</text>
</comment>